<comment type="caution">
    <text evidence="1">The sequence shown here is derived from an EMBL/GenBank/DDBJ whole genome shotgun (WGS) entry which is preliminary data.</text>
</comment>
<accession>A0AAV3TA92</accession>
<sequence>MSNANPIQTAFDLQRTALEQTQNVTHEAVEAQKAAVNAMVDGAETAESLADQNARLTKEALHAYFDAVEQATPADAEVDFDQARELVDEQFEAYDEAQAESWSAVHEALAESADGFEQFADEYVDAVDESFDTFLDAHEEVESSAVDAAEEIDVSAA</sequence>
<name>A0AAV3TA92_9EURY</name>
<gene>
    <name evidence="1" type="ORF">GCM10009020_22590</name>
</gene>
<protein>
    <recommendedName>
        <fullName evidence="3">Phasin domain-containing protein</fullName>
    </recommendedName>
</protein>
<proteinExistence type="predicted"/>
<evidence type="ECO:0000313" key="2">
    <source>
        <dbReference type="Proteomes" id="UP001500420"/>
    </source>
</evidence>
<dbReference type="AlphaFoldDB" id="A0AAV3TA92"/>
<reference evidence="1 2" key="1">
    <citation type="journal article" date="2019" name="Int. J. Syst. Evol. Microbiol.">
        <title>The Global Catalogue of Microorganisms (GCM) 10K type strain sequencing project: providing services to taxonomists for standard genome sequencing and annotation.</title>
        <authorList>
            <consortium name="The Broad Institute Genomics Platform"/>
            <consortium name="The Broad Institute Genome Sequencing Center for Infectious Disease"/>
            <person name="Wu L."/>
            <person name="Ma J."/>
        </authorList>
    </citation>
    <scope>NUCLEOTIDE SEQUENCE [LARGE SCALE GENOMIC DNA]</scope>
    <source>
        <strain evidence="1 2">JCM 16328</strain>
    </source>
</reference>
<dbReference type="EMBL" id="BAAADV010000004">
    <property type="protein sequence ID" value="GAA0674616.1"/>
    <property type="molecule type" value="Genomic_DNA"/>
</dbReference>
<evidence type="ECO:0008006" key="3">
    <source>
        <dbReference type="Google" id="ProtNLM"/>
    </source>
</evidence>
<keyword evidence="2" id="KW-1185">Reference proteome</keyword>
<dbReference type="RefSeq" id="WP_343774126.1">
    <property type="nucleotide sequence ID" value="NZ_BAAADV010000004.1"/>
</dbReference>
<dbReference type="Proteomes" id="UP001500420">
    <property type="component" value="Unassembled WGS sequence"/>
</dbReference>
<organism evidence="1 2">
    <name type="scientific">Natronoarchaeum mannanilyticum</name>
    <dbReference type="NCBI Taxonomy" id="926360"/>
    <lineage>
        <taxon>Archaea</taxon>
        <taxon>Methanobacteriati</taxon>
        <taxon>Methanobacteriota</taxon>
        <taxon>Stenosarchaea group</taxon>
        <taxon>Halobacteria</taxon>
        <taxon>Halobacteriales</taxon>
        <taxon>Natronoarchaeaceae</taxon>
    </lineage>
</organism>
<evidence type="ECO:0000313" key="1">
    <source>
        <dbReference type="EMBL" id="GAA0674616.1"/>
    </source>
</evidence>